<dbReference type="InterPro" id="IPR007110">
    <property type="entry name" value="Ig-like_dom"/>
</dbReference>
<dbReference type="Proteomes" id="UP000243686">
    <property type="component" value="Unassembled WGS sequence"/>
</dbReference>
<feature type="domain" description="Ig-like" evidence="1">
    <location>
        <begin position="257"/>
        <end position="344"/>
    </location>
</feature>
<sequence>TNSQLCVCVLFYGIYGKLFLLKPAVALEIYAVDSRGVRFHSRTIVVEFNSFVTLVCTGSGVDKPILWEHKHSAHEVFYRVELSEFVSVERKSDQELRLALTKTRFATAGKYQCISKFFKTSVTLQVLNGNLEFKSAFRKAIGSLGIHAQTRKKVVYVGKFQLMVHNLDLEVEPGLVCKFGIGSHTMNDINVIWTGGLYATNPELYERTLFIGSDGNLVSSLMLRRASTDIRLYGKYTCDLVVEGTKTNSFDILLKFPPFIPNPMQLVYLTYGANFSYTCNVIVYPPVNITITWAKDLNRINESNQRIVFGTEKIPNDRITIKAISLEDFGVYSCFAQTIQGNRTGVVRLKYRSKPRTNIFFRRPKMLLLGSRFLVCQIIQSS</sequence>
<dbReference type="Pfam" id="PF13927">
    <property type="entry name" value="Ig_3"/>
    <property type="match status" value="1"/>
</dbReference>
<feature type="non-terminal residue" evidence="2">
    <location>
        <position position="1"/>
    </location>
</feature>
<evidence type="ECO:0000313" key="2">
    <source>
        <dbReference type="EMBL" id="OON17885.1"/>
    </source>
</evidence>
<feature type="non-terminal residue" evidence="2">
    <location>
        <position position="382"/>
    </location>
</feature>
<dbReference type="InterPro" id="IPR036179">
    <property type="entry name" value="Ig-like_dom_sf"/>
</dbReference>
<dbReference type="EMBL" id="KV894760">
    <property type="protein sequence ID" value="OON17885.1"/>
    <property type="molecule type" value="Genomic_DNA"/>
</dbReference>
<dbReference type="SUPFAM" id="SSF48726">
    <property type="entry name" value="Immunoglobulin"/>
    <property type="match status" value="2"/>
</dbReference>
<dbReference type="Gene3D" id="2.60.40.10">
    <property type="entry name" value="Immunoglobulins"/>
    <property type="match status" value="2"/>
</dbReference>
<name>A0A1S8WU60_OPIVI</name>
<dbReference type="PROSITE" id="PS50835">
    <property type="entry name" value="IG_LIKE"/>
    <property type="match status" value="2"/>
</dbReference>
<reference evidence="2 3" key="1">
    <citation type="submission" date="2015-03" db="EMBL/GenBank/DDBJ databases">
        <title>Draft genome of the nematode, Opisthorchis viverrini.</title>
        <authorList>
            <person name="Mitreva M."/>
        </authorList>
    </citation>
    <scope>NUCLEOTIDE SEQUENCE [LARGE SCALE GENOMIC DNA]</scope>
    <source>
        <strain evidence="2">Khon Kaen</strain>
    </source>
</reference>
<keyword evidence="3" id="KW-1185">Reference proteome</keyword>
<evidence type="ECO:0000313" key="3">
    <source>
        <dbReference type="Proteomes" id="UP000243686"/>
    </source>
</evidence>
<dbReference type="SMART" id="SM00409">
    <property type="entry name" value="IG"/>
    <property type="match status" value="2"/>
</dbReference>
<protein>
    <recommendedName>
        <fullName evidence="1">Ig-like domain-containing protein</fullName>
    </recommendedName>
</protein>
<gene>
    <name evidence="2" type="ORF">X801_06269</name>
</gene>
<accession>A0A1S8WU60</accession>
<organism evidence="2 3">
    <name type="scientific">Opisthorchis viverrini</name>
    <name type="common">Southeast Asian liver fluke</name>
    <dbReference type="NCBI Taxonomy" id="6198"/>
    <lineage>
        <taxon>Eukaryota</taxon>
        <taxon>Metazoa</taxon>
        <taxon>Spiralia</taxon>
        <taxon>Lophotrochozoa</taxon>
        <taxon>Platyhelminthes</taxon>
        <taxon>Trematoda</taxon>
        <taxon>Digenea</taxon>
        <taxon>Opisthorchiida</taxon>
        <taxon>Opisthorchiata</taxon>
        <taxon>Opisthorchiidae</taxon>
        <taxon>Opisthorchis</taxon>
    </lineage>
</organism>
<dbReference type="InterPro" id="IPR003599">
    <property type="entry name" value="Ig_sub"/>
</dbReference>
<feature type="domain" description="Ig-like" evidence="1">
    <location>
        <begin position="23"/>
        <end position="123"/>
    </location>
</feature>
<dbReference type="AlphaFoldDB" id="A0A1S8WU60"/>
<dbReference type="InterPro" id="IPR013783">
    <property type="entry name" value="Ig-like_fold"/>
</dbReference>
<proteinExistence type="predicted"/>
<evidence type="ECO:0000259" key="1">
    <source>
        <dbReference type="PROSITE" id="PS50835"/>
    </source>
</evidence>